<reference evidence="3 4" key="1">
    <citation type="submission" date="2024-02" db="EMBL/GenBank/DDBJ databases">
        <title>Chromosome-level genome assembly of the Eurasian Minnow (Phoxinus phoxinus).</title>
        <authorList>
            <person name="Oriowo T.O."/>
            <person name="Martin S."/>
            <person name="Stange M."/>
            <person name="Chrysostomakis Y."/>
            <person name="Brown T."/>
            <person name="Winkler S."/>
            <person name="Kukowka S."/>
            <person name="Myers E.W."/>
            <person name="Bohne A."/>
        </authorList>
    </citation>
    <scope>NUCLEOTIDE SEQUENCE [LARGE SCALE GENOMIC DNA]</scope>
    <source>
        <strain evidence="3">ZFMK-TIS-60720</strain>
        <tissue evidence="3">Whole Organism</tissue>
    </source>
</reference>
<evidence type="ECO:0000256" key="1">
    <source>
        <dbReference type="SAM" id="MobiDB-lite"/>
    </source>
</evidence>
<organism evidence="3 4">
    <name type="scientific">Phoxinus phoxinus</name>
    <name type="common">Eurasian minnow</name>
    <dbReference type="NCBI Taxonomy" id="58324"/>
    <lineage>
        <taxon>Eukaryota</taxon>
        <taxon>Metazoa</taxon>
        <taxon>Chordata</taxon>
        <taxon>Craniata</taxon>
        <taxon>Vertebrata</taxon>
        <taxon>Euteleostomi</taxon>
        <taxon>Actinopterygii</taxon>
        <taxon>Neopterygii</taxon>
        <taxon>Teleostei</taxon>
        <taxon>Ostariophysi</taxon>
        <taxon>Cypriniformes</taxon>
        <taxon>Leuciscidae</taxon>
        <taxon>Phoxininae</taxon>
        <taxon>Phoxinus</taxon>
    </lineage>
</organism>
<dbReference type="PANTHER" id="PTHR47595:SF1">
    <property type="entry name" value="MYB_SANT-LIKE DNA-BINDING DOMAIN-CONTAINING PROTEIN"/>
    <property type="match status" value="1"/>
</dbReference>
<evidence type="ECO:0000259" key="2">
    <source>
        <dbReference type="SMART" id="SM00717"/>
    </source>
</evidence>
<dbReference type="AlphaFoldDB" id="A0AAN9CES9"/>
<name>A0AAN9CES9_9TELE</name>
<accession>A0AAN9CES9</accession>
<dbReference type="SMART" id="SM00717">
    <property type="entry name" value="SANT"/>
    <property type="match status" value="1"/>
</dbReference>
<dbReference type="InterPro" id="IPR044822">
    <property type="entry name" value="Myb_DNA-bind_4"/>
</dbReference>
<dbReference type="Gene3D" id="1.10.10.60">
    <property type="entry name" value="Homeodomain-like"/>
    <property type="match status" value="1"/>
</dbReference>
<comment type="caution">
    <text evidence="3">The sequence shown here is derived from an EMBL/GenBank/DDBJ whole genome shotgun (WGS) entry which is preliminary data.</text>
</comment>
<feature type="compositionally biased region" description="Polar residues" evidence="1">
    <location>
        <begin position="269"/>
        <end position="283"/>
    </location>
</feature>
<evidence type="ECO:0000313" key="4">
    <source>
        <dbReference type="Proteomes" id="UP001364617"/>
    </source>
</evidence>
<sequence>MVCGKQNWSVAETTLLLDILKEKVVEILDCRKSRNNDLFKQVFEKLKAAGINRSVEQIKNRWKELKSAYYKAKNQNNKSGESPANFPFYTIMDEIMGGRPLVNVTAHGVDVGFPEEDSLDASASTVPEDASDIGSNFEEEGMSSSVHPEEETADGHALPSAANKRRKTSSGYAKLMHVWSAEQKAFLDRIEQHQERNQQREEMLLSRFLEESTRSTERLLGQIFDGLRSIIPQPYEAAPHFQAQAPPLNPYMQPPQHYPGQFYNRPVHYSSNVPNGNETSSSDHSLHDL</sequence>
<dbReference type="PANTHER" id="PTHR47595">
    <property type="entry name" value="HEAT SHOCK 70 KDA PROTEIN 14"/>
    <property type="match status" value="1"/>
</dbReference>
<dbReference type="InterPro" id="IPR001005">
    <property type="entry name" value="SANT/Myb"/>
</dbReference>
<dbReference type="Pfam" id="PF13837">
    <property type="entry name" value="Myb_DNA-bind_4"/>
    <property type="match status" value="1"/>
</dbReference>
<protein>
    <recommendedName>
        <fullName evidence="2">Myb-like domain-containing protein</fullName>
    </recommendedName>
</protein>
<feature type="region of interest" description="Disordered" evidence="1">
    <location>
        <begin position="252"/>
        <end position="289"/>
    </location>
</feature>
<proteinExistence type="predicted"/>
<evidence type="ECO:0000313" key="3">
    <source>
        <dbReference type="EMBL" id="KAK7130408.1"/>
    </source>
</evidence>
<feature type="region of interest" description="Disordered" evidence="1">
    <location>
        <begin position="115"/>
        <end position="167"/>
    </location>
</feature>
<gene>
    <name evidence="3" type="ORF">R3I93_019901</name>
</gene>
<dbReference type="Proteomes" id="UP001364617">
    <property type="component" value="Unassembled WGS sequence"/>
</dbReference>
<dbReference type="EMBL" id="JAYKXH010000021">
    <property type="protein sequence ID" value="KAK7130408.1"/>
    <property type="molecule type" value="Genomic_DNA"/>
</dbReference>
<feature type="domain" description="Myb-like" evidence="2">
    <location>
        <begin position="4"/>
        <end position="68"/>
    </location>
</feature>
<keyword evidence="4" id="KW-1185">Reference proteome</keyword>